<dbReference type="InterPro" id="IPR016181">
    <property type="entry name" value="Acyl_CoA_acyltransferase"/>
</dbReference>
<accession>A0AAU8BFN2</accession>
<dbReference type="EMBL" id="CP115920">
    <property type="protein sequence ID" value="XCD14832.1"/>
    <property type="molecule type" value="Genomic_DNA"/>
</dbReference>
<evidence type="ECO:0000313" key="2">
    <source>
        <dbReference type="EMBL" id="XCD14832.1"/>
    </source>
</evidence>
<evidence type="ECO:0000259" key="1">
    <source>
        <dbReference type="PROSITE" id="PS51186"/>
    </source>
</evidence>
<sequence length="137" mass="15715">MNIVQCEPDSKYFFGVERLFKVQWPDFSFDNYSVQLPQPIAVVVDNKPVAGIAFTHYPHPLTRKSVIWINALYVLPEFRKKGLAKQLVELATQKVMALGQPQTLAYTDIPEFYQAMEWVEIDASSDSIHKIMAFTMS</sequence>
<dbReference type="Pfam" id="PF00583">
    <property type="entry name" value="Acetyltransf_1"/>
    <property type="match status" value="1"/>
</dbReference>
<dbReference type="SUPFAM" id="SSF55729">
    <property type="entry name" value="Acyl-CoA N-acyltransferases (Nat)"/>
    <property type="match status" value="1"/>
</dbReference>
<gene>
    <name evidence="2" type="ORF">PG915_09455</name>
</gene>
<dbReference type="PROSITE" id="PS51186">
    <property type="entry name" value="GNAT"/>
    <property type="match status" value="1"/>
</dbReference>
<feature type="domain" description="N-acetyltransferase" evidence="1">
    <location>
        <begin position="1"/>
        <end position="137"/>
    </location>
</feature>
<dbReference type="Gene3D" id="3.40.630.30">
    <property type="match status" value="1"/>
</dbReference>
<dbReference type="AlphaFoldDB" id="A0AAU8BFN2"/>
<proteinExistence type="predicted"/>
<dbReference type="RefSeq" id="WP_353496301.1">
    <property type="nucleotide sequence ID" value="NZ_CP115920.1"/>
</dbReference>
<keyword evidence="2" id="KW-0012">Acyltransferase</keyword>
<protein>
    <submittedName>
        <fullName evidence="2">GNAT family N-acetyltransferase</fullName>
        <ecNumber evidence="2">2.3.-.-</ecNumber>
    </submittedName>
</protein>
<reference evidence="2" key="1">
    <citation type="submission" date="2023-01" db="EMBL/GenBank/DDBJ databases">
        <title>Vibrio sp. CB1-14 genome sequencing.</title>
        <authorList>
            <person name="Otstavnykh N."/>
            <person name="Isaeva M."/>
            <person name="Meleshko D."/>
        </authorList>
    </citation>
    <scope>NUCLEOTIDE SEQUENCE</scope>
    <source>
        <strain evidence="2">CB1-14</strain>
    </source>
</reference>
<dbReference type="GO" id="GO:0016747">
    <property type="term" value="F:acyltransferase activity, transferring groups other than amino-acyl groups"/>
    <property type="evidence" value="ECO:0007669"/>
    <property type="project" value="InterPro"/>
</dbReference>
<dbReference type="EC" id="2.3.-.-" evidence="2"/>
<keyword evidence="2" id="KW-0808">Transferase</keyword>
<dbReference type="InterPro" id="IPR000182">
    <property type="entry name" value="GNAT_dom"/>
</dbReference>
<dbReference type="CDD" id="cd04301">
    <property type="entry name" value="NAT_SF"/>
    <property type="match status" value="1"/>
</dbReference>
<dbReference type="KEGG" id="vck:PG915_09455"/>
<organism evidence="2">
    <name type="scientific">Vibrio chaetopteri</name>
    <dbReference type="NCBI Taxonomy" id="3016528"/>
    <lineage>
        <taxon>Bacteria</taxon>
        <taxon>Pseudomonadati</taxon>
        <taxon>Pseudomonadota</taxon>
        <taxon>Gammaproteobacteria</taxon>
        <taxon>Vibrionales</taxon>
        <taxon>Vibrionaceae</taxon>
        <taxon>Vibrio</taxon>
    </lineage>
</organism>
<name>A0AAU8BFN2_9VIBR</name>